<evidence type="ECO:0000313" key="2">
    <source>
        <dbReference type="EMBL" id="MBS0027297.1"/>
    </source>
</evidence>
<evidence type="ECO:0000259" key="1">
    <source>
        <dbReference type="Pfam" id="PF02955"/>
    </source>
</evidence>
<dbReference type="InterPro" id="IPR053191">
    <property type="entry name" value="DcsG_Biosynth_Enzyme"/>
</dbReference>
<keyword evidence="3" id="KW-1185">Reference proteome</keyword>
<dbReference type="Proteomes" id="UP000676386">
    <property type="component" value="Unassembled WGS sequence"/>
</dbReference>
<dbReference type="PANTHER" id="PTHR39217">
    <property type="match status" value="1"/>
</dbReference>
<organism evidence="2 3">
    <name type="scientific">Chitinophaga hostae</name>
    <dbReference type="NCBI Taxonomy" id="2831022"/>
    <lineage>
        <taxon>Bacteria</taxon>
        <taxon>Pseudomonadati</taxon>
        <taxon>Bacteroidota</taxon>
        <taxon>Chitinophagia</taxon>
        <taxon>Chitinophagales</taxon>
        <taxon>Chitinophagaceae</taxon>
        <taxon>Chitinophaga</taxon>
    </lineage>
</organism>
<protein>
    <recommendedName>
        <fullName evidence="1">Prokaryotic glutathione synthetase ATP-binding domain-containing protein</fullName>
    </recommendedName>
</protein>
<reference evidence="2 3" key="1">
    <citation type="submission" date="2021-04" db="EMBL/GenBank/DDBJ databases">
        <title>Chitinophaga sp. nov., isolated from the rhizosphere soil.</title>
        <authorList>
            <person name="He S."/>
        </authorList>
    </citation>
    <scope>NUCLEOTIDE SEQUENCE [LARGE SCALE GENOMIC DNA]</scope>
    <source>
        <strain evidence="2 3">2R12</strain>
    </source>
</reference>
<feature type="domain" description="Prokaryotic glutathione synthetase ATP-binding" evidence="1">
    <location>
        <begin position="135"/>
        <end position="256"/>
    </location>
</feature>
<comment type="caution">
    <text evidence="2">The sequence shown here is derived from an EMBL/GenBank/DDBJ whole genome shotgun (WGS) entry which is preliminary data.</text>
</comment>
<dbReference type="RefSeq" id="WP_211972400.1">
    <property type="nucleotide sequence ID" value="NZ_JAGTXB010000003.1"/>
</dbReference>
<dbReference type="EMBL" id="JAGTXB010000003">
    <property type="protein sequence ID" value="MBS0027297.1"/>
    <property type="molecule type" value="Genomic_DNA"/>
</dbReference>
<dbReference type="SUPFAM" id="SSF56059">
    <property type="entry name" value="Glutathione synthetase ATP-binding domain-like"/>
    <property type="match status" value="1"/>
</dbReference>
<dbReference type="PANTHER" id="PTHR39217:SF1">
    <property type="entry name" value="GLUTATHIONE SYNTHETASE"/>
    <property type="match status" value="1"/>
</dbReference>
<sequence length="297" mass="33977">MNKRIALVTYQQQERYNSGVSDNEDENLLRFLREKGVDIEPVIWNAPGVNWQQYDVAIIKSPWDYHEQIDTFYNWLHATGQAGVQFLNPADIMIWNSNKKYLLEIAAAGLPVIPSVLVEKGSNPDWHSFFGLWHTDKIVVKPCVSAGAKNTLLLTTGEIDAKQTELKALLQAEDYLVQPFMKEIGEGEWSFMFFGGQFSHVLLKTPKNGDFRVQHYHGGSFREVASTDEHIRKAGAFVERFAKGSLYVRVDGVIKDGEFYLMELEMIEPYLYLSTAEKGYENYYRALIEILAPGHQQ</sequence>
<gene>
    <name evidence="2" type="ORF">KE626_08255</name>
</gene>
<dbReference type="InterPro" id="IPR004218">
    <property type="entry name" value="GSHS_ATP-bd"/>
</dbReference>
<dbReference type="Pfam" id="PF02955">
    <property type="entry name" value="GSH-S_ATP"/>
    <property type="match status" value="1"/>
</dbReference>
<name>A0ABS5IYL0_9BACT</name>
<proteinExistence type="predicted"/>
<dbReference type="Gene3D" id="3.30.470.20">
    <property type="entry name" value="ATP-grasp fold, B domain"/>
    <property type="match status" value="1"/>
</dbReference>
<accession>A0ABS5IYL0</accession>
<evidence type="ECO:0000313" key="3">
    <source>
        <dbReference type="Proteomes" id="UP000676386"/>
    </source>
</evidence>